<keyword evidence="3" id="KW-0812">Transmembrane</keyword>
<evidence type="ECO:0000313" key="6">
    <source>
        <dbReference type="Proteomes" id="UP000451860"/>
    </source>
</evidence>
<dbReference type="Pfam" id="PF13828">
    <property type="entry name" value="DUF4190"/>
    <property type="match status" value="1"/>
</dbReference>
<dbReference type="EMBL" id="WHJE01000044">
    <property type="protein sequence ID" value="KAE8764086.1"/>
    <property type="molecule type" value="Genomic_DNA"/>
</dbReference>
<name>A0A7J5UNV9_9MICO</name>
<feature type="compositionally biased region" description="Low complexity" evidence="2">
    <location>
        <begin position="28"/>
        <end position="38"/>
    </location>
</feature>
<feature type="region of interest" description="Disordered" evidence="2">
    <location>
        <begin position="1"/>
        <end position="78"/>
    </location>
</feature>
<dbReference type="InterPro" id="IPR025241">
    <property type="entry name" value="DUF4190"/>
</dbReference>
<gene>
    <name evidence="5" type="ORF">GB883_10900</name>
</gene>
<keyword evidence="3" id="KW-0472">Membrane</keyword>
<dbReference type="SUPFAM" id="SSF81995">
    <property type="entry name" value="beta-sandwich domain of Sec23/24"/>
    <property type="match status" value="1"/>
</dbReference>
<feature type="transmembrane region" description="Helical" evidence="3">
    <location>
        <begin position="108"/>
        <end position="125"/>
    </location>
</feature>
<organism evidence="5 6">
    <name type="scientific">Georgenia thermotolerans</name>
    <dbReference type="NCBI Taxonomy" id="527326"/>
    <lineage>
        <taxon>Bacteria</taxon>
        <taxon>Bacillati</taxon>
        <taxon>Actinomycetota</taxon>
        <taxon>Actinomycetes</taxon>
        <taxon>Micrococcales</taxon>
        <taxon>Bogoriellaceae</taxon>
        <taxon>Georgenia</taxon>
    </lineage>
</organism>
<dbReference type="RefSeq" id="WP_152204336.1">
    <property type="nucleotide sequence ID" value="NZ_VUKF01000050.1"/>
</dbReference>
<feature type="compositionally biased region" description="Low complexity" evidence="2">
    <location>
        <begin position="63"/>
        <end position="78"/>
    </location>
</feature>
<sequence length="336" mass="35021">MSQPPPPFGAPEQSPYAPQPEQPPYAPQPEQSPYAPQPDRAPYAQQPDQALYAQQPGYGPAQAPYTPGQPYAGGPQQPGRPSSGLAIAAFVIGIVAFLMAWIPVINVVAIIGGIVAVVLGAIALSKASKGQAGGKGLAIAGLVLSGLAIVGAILMNVVFGAALSAVDDAVQESIQDSEDQANDLGSEVSAEEQAAAEEALLPLGQSAEVGDYTVTVTGVNLNANDIITAENMFNEEPTNQYVLVDLSVVYNGDEEGDPWIDLTHSFQGTDARQYDSSSCNAVEPNSIMDVPTLTQGGSADYQVCMDVPAAAMEGASVFVEEIFSFTDDSRAYWSVQ</sequence>
<evidence type="ECO:0000313" key="5">
    <source>
        <dbReference type="EMBL" id="KAE8764086.1"/>
    </source>
</evidence>
<evidence type="ECO:0000256" key="2">
    <source>
        <dbReference type="SAM" id="MobiDB-lite"/>
    </source>
</evidence>
<keyword evidence="1" id="KW-0732">Signal</keyword>
<feature type="transmembrane region" description="Helical" evidence="3">
    <location>
        <begin position="84"/>
        <end position="102"/>
    </location>
</feature>
<evidence type="ECO:0000259" key="4">
    <source>
        <dbReference type="Pfam" id="PF13828"/>
    </source>
</evidence>
<proteinExistence type="predicted"/>
<feature type="transmembrane region" description="Helical" evidence="3">
    <location>
        <begin position="137"/>
        <end position="163"/>
    </location>
</feature>
<feature type="domain" description="DUF4190" evidence="4">
    <location>
        <begin position="85"/>
        <end position="154"/>
    </location>
</feature>
<dbReference type="AlphaFoldDB" id="A0A7J5UNV9"/>
<accession>A0A7J5UNV9</accession>
<evidence type="ECO:0000256" key="1">
    <source>
        <dbReference type="ARBA" id="ARBA00022729"/>
    </source>
</evidence>
<dbReference type="InterPro" id="IPR029050">
    <property type="entry name" value="Immunoprotect_excell_Ig-like"/>
</dbReference>
<evidence type="ECO:0000256" key="3">
    <source>
        <dbReference type="SAM" id="Phobius"/>
    </source>
</evidence>
<comment type="caution">
    <text evidence="5">The sequence shown here is derived from an EMBL/GenBank/DDBJ whole genome shotgun (WGS) entry which is preliminary data.</text>
</comment>
<feature type="compositionally biased region" description="Pro residues" evidence="2">
    <location>
        <begin position="17"/>
        <end position="27"/>
    </location>
</feature>
<reference evidence="5 6" key="1">
    <citation type="submission" date="2019-10" db="EMBL/GenBank/DDBJ databases">
        <title>Georgenia wutianyii sp. nov. and Georgenia yuyongxinii sp. nov. isolated from plateau pika (Ochotona curzoniae) in the Qinghai-Tibet plateau of China.</title>
        <authorList>
            <person name="Tian Z."/>
        </authorList>
    </citation>
    <scope>NUCLEOTIDE SEQUENCE [LARGE SCALE GENOMIC DNA]</scope>
    <source>
        <strain evidence="5 6">DSM 21501</strain>
    </source>
</reference>
<dbReference type="Gene3D" id="2.60.40.1240">
    <property type="match status" value="1"/>
</dbReference>
<protein>
    <submittedName>
        <fullName evidence="5">DUF4190 domain-containing protein</fullName>
    </submittedName>
</protein>
<dbReference type="Proteomes" id="UP000451860">
    <property type="component" value="Unassembled WGS sequence"/>
</dbReference>
<dbReference type="OrthoDB" id="4939437at2"/>
<keyword evidence="3" id="KW-1133">Transmembrane helix</keyword>
<keyword evidence="6" id="KW-1185">Reference proteome</keyword>